<evidence type="ECO:0000256" key="1">
    <source>
        <dbReference type="SAM" id="SignalP"/>
    </source>
</evidence>
<keyword evidence="3" id="KW-1185">Reference proteome</keyword>
<evidence type="ECO:0000313" key="3">
    <source>
        <dbReference type="Proteomes" id="UP000261704"/>
    </source>
</evidence>
<evidence type="ECO:0000313" key="2">
    <source>
        <dbReference type="EMBL" id="AXX96966.1"/>
    </source>
</evidence>
<sequence length="186" mass="20073">MRFIILFLLLVPTASLAQGFAVSLDADLNGDGLPDQARLTEIPEGGTADLAILLGQPDGSLKQDVIAKALVWVGGDGEKPQLFVDENGALEVFSTDRRNPRKSWTQSLTIAPHNGVFVLAGFSYDWFDIGTGTIHICKADLLSGRIEFGQRANGVSDVGVSETDVTVVPIDVWVQSFPKECEPLEF</sequence>
<dbReference type="OrthoDB" id="9804182at2"/>
<proteinExistence type="predicted"/>
<evidence type="ECO:0008006" key="4">
    <source>
        <dbReference type="Google" id="ProtNLM"/>
    </source>
</evidence>
<keyword evidence="1" id="KW-0732">Signal</keyword>
<name>A0A347UDN8_9RHOB</name>
<gene>
    <name evidence="2" type="ORF">BAR1_02890</name>
</gene>
<feature type="chain" id="PRO_5016930399" description="VCBS repeat-containing protein" evidence="1">
    <location>
        <begin position="18"/>
        <end position="186"/>
    </location>
</feature>
<dbReference type="EMBL" id="CP032125">
    <property type="protein sequence ID" value="AXX96966.1"/>
    <property type="molecule type" value="Genomic_DNA"/>
</dbReference>
<accession>A0A347UDN8</accession>
<dbReference type="AlphaFoldDB" id="A0A347UDN8"/>
<dbReference type="KEGG" id="pamo:BAR1_02890"/>
<organism evidence="2 3">
    <name type="scientific">Profundibacter amoris</name>
    <dbReference type="NCBI Taxonomy" id="2171755"/>
    <lineage>
        <taxon>Bacteria</taxon>
        <taxon>Pseudomonadati</taxon>
        <taxon>Pseudomonadota</taxon>
        <taxon>Alphaproteobacteria</taxon>
        <taxon>Rhodobacterales</taxon>
        <taxon>Paracoccaceae</taxon>
        <taxon>Profundibacter</taxon>
    </lineage>
</organism>
<feature type="signal peptide" evidence="1">
    <location>
        <begin position="1"/>
        <end position="17"/>
    </location>
</feature>
<protein>
    <recommendedName>
        <fullName evidence="4">VCBS repeat-containing protein</fullName>
    </recommendedName>
</protein>
<dbReference type="RefSeq" id="WP_118941624.1">
    <property type="nucleotide sequence ID" value="NZ_CP032125.1"/>
</dbReference>
<dbReference type="Proteomes" id="UP000261704">
    <property type="component" value="Chromosome"/>
</dbReference>
<reference evidence="2 3" key="1">
    <citation type="submission" date="2018-09" db="EMBL/GenBank/DDBJ databases">
        <title>Profundibacter amoris BAR1 gen. nov., sp. nov., a new member of the Roseobacter clade isolated at Lokis Castle Vent Field on the Arctic Mid-Oceanic Ridge.</title>
        <authorList>
            <person name="Le Moine Bauer S."/>
            <person name="Sjoeberg A.G."/>
            <person name="L'Haridon S."/>
            <person name="Stokke R."/>
            <person name="Roalkvam I."/>
            <person name="Steen I.H."/>
            <person name="Dahle H."/>
        </authorList>
    </citation>
    <scope>NUCLEOTIDE SEQUENCE [LARGE SCALE GENOMIC DNA]</scope>
    <source>
        <strain evidence="2 3">BAR1</strain>
    </source>
</reference>